<dbReference type="GO" id="GO:0006508">
    <property type="term" value="P:proteolysis"/>
    <property type="evidence" value="ECO:0007669"/>
    <property type="project" value="UniProtKB-KW"/>
</dbReference>
<dbReference type="SUPFAM" id="SSF52743">
    <property type="entry name" value="Subtilisin-like"/>
    <property type="match status" value="1"/>
</dbReference>
<feature type="repeat" description="WD" evidence="6">
    <location>
        <begin position="1017"/>
        <end position="1062"/>
    </location>
</feature>
<dbReference type="InterPro" id="IPR001680">
    <property type="entry name" value="WD40_rpt"/>
</dbReference>
<evidence type="ECO:0000256" key="6">
    <source>
        <dbReference type="PROSITE-ProRule" id="PRU00221"/>
    </source>
</evidence>
<dbReference type="InterPro" id="IPR015500">
    <property type="entry name" value="Peptidase_S8_subtilisin-rel"/>
</dbReference>
<dbReference type="GO" id="GO:0004252">
    <property type="term" value="F:serine-type endopeptidase activity"/>
    <property type="evidence" value="ECO:0007669"/>
    <property type="project" value="UniProtKB-UniRule"/>
</dbReference>
<dbReference type="SUPFAM" id="SSF52540">
    <property type="entry name" value="P-loop containing nucleoside triphosphate hydrolases"/>
    <property type="match status" value="1"/>
</dbReference>
<keyword evidence="3" id="KW-0677">Repeat</keyword>
<dbReference type="PROSITE" id="PS50082">
    <property type="entry name" value="WD_REPEATS_2"/>
    <property type="match status" value="2"/>
</dbReference>
<dbReference type="Gene3D" id="3.40.50.200">
    <property type="entry name" value="Peptidase S8/S53 domain"/>
    <property type="match status" value="1"/>
</dbReference>
<dbReference type="PROSITE" id="PS00138">
    <property type="entry name" value="SUBTILASE_SER"/>
    <property type="match status" value="1"/>
</dbReference>
<keyword evidence="1 6" id="KW-0853">WD repeat</keyword>
<evidence type="ECO:0000256" key="7">
    <source>
        <dbReference type="PROSITE-ProRule" id="PRU01240"/>
    </source>
</evidence>
<feature type="active site" description="Charge relay system" evidence="7">
    <location>
        <position position="103"/>
    </location>
</feature>
<evidence type="ECO:0000256" key="1">
    <source>
        <dbReference type="ARBA" id="ARBA00022574"/>
    </source>
</evidence>
<accession>A0A2L2TJ08</accession>
<reference evidence="11" key="1">
    <citation type="submission" date="2014-10" db="EMBL/GenBank/DDBJ databases">
        <authorList>
            <person name="King R."/>
        </authorList>
    </citation>
    <scope>NUCLEOTIDE SEQUENCE [LARGE SCALE GENOMIC DNA]</scope>
    <source>
        <strain evidence="11">A3/5</strain>
    </source>
</reference>
<dbReference type="InterPro" id="IPR019775">
    <property type="entry name" value="WD40_repeat_CS"/>
</dbReference>
<dbReference type="Proteomes" id="UP000245910">
    <property type="component" value="Chromosome III"/>
</dbReference>
<evidence type="ECO:0000259" key="8">
    <source>
        <dbReference type="Pfam" id="PF00082"/>
    </source>
</evidence>
<dbReference type="STRING" id="56646.A0A2L2TJ08"/>
<dbReference type="PROSITE" id="PS50294">
    <property type="entry name" value="WD_REPEATS_REGION"/>
    <property type="match status" value="1"/>
</dbReference>
<dbReference type="Gene3D" id="2.130.10.10">
    <property type="entry name" value="YVTN repeat-like/Quinoprotein amine dehydrogenase"/>
    <property type="match status" value="3"/>
</dbReference>
<dbReference type="InterPro" id="IPR027417">
    <property type="entry name" value="P-loop_NTPase"/>
</dbReference>
<dbReference type="PANTHER" id="PTHR19879:SF9">
    <property type="entry name" value="TRANSCRIPTION INITIATION FACTOR TFIID SUBUNIT 5"/>
    <property type="match status" value="1"/>
</dbReference>
<sequence>MDRARVSLTPGNVQLLNPLEVIPYHTLKSKENADKWYQLYDLFCRPIGGYAGRAAGQVKIAVLDTGIDKSMLASGFHENIKDNMSFIVADDTQDSGGLEGNHHGTQVVALLLSLAPWAHVYVARIGKDGDESMDPSCISKVAIRYSVEHWDVQVISMSWGFRREHECISDAIRLAHSKDKIMFAAASNEGANLPARVTFPASMQEVICVNSCDGYGNSSDFNPPPREGVFNFSTLGEAVIAKKSTLEPKRLTGTSFATPTAAAIAASILEFVIQKQVLKEHKELKRHVATKDGMMKLLVAMSEPVSGFMYLRPWDLIKCGSATPNCPCKNCRKDAEARLFKILKRELPSVAGRTPFLGLPDRISSAAFDAKSRQSTSSCLPNTRVKVLDEIRKWADSEDTRQLYWLKGIAGTGKSTIALTIAREYHQKGKLGASFFFSRGHSGLAISDKFVATIASQLAQHSQELQTRIQEAVCANPDISSKSLSYQWERLVLQPLSLACPQGSLRSLLVVVDALDECEGDEDSCLLIRCLASCVPLGGHQLRILATSRPERPITLEFDSISTQERQLLVLHDVERSIVNDDLTEFYTHELDKINNRFGLQDLVCDTTISKMVQQSCGLFIYAAAVCRYIWQGGLDGAKSRLSGLVESKAPNSSPLQELDQLYTIILQSSIIVHSRHNSSEPPQWFRRVVGAIIVLSDTFSSSSLCTFLGEGSLRPAIDNFHSVLNIPDHPEKPIGILHPSFRDFLLDPSRCLDSRFHINEQKAHQYLLDCCFRVMKNGLHYNMCNVDKPALRVHEISKSLVRERIPYPVQYACCYWMHHLNHSGINSVQHVAITDFIRHCLLFWLETLAWTRNLVYAIEGVKSLRAMLADESGGTGNIDDSSHRHRSFFSALKESLGTKEKHVPEEDISSMVQDASRFLSMHGVVIEQAPLQVYSSALLFSPMRSITRKNYSQYIPQWVLQSPRVNETWGFHLQTIKSGSHVNSLAFSPNSAVLAVRSGTVVRLWDPTTGIEKWLPKQHSELVKAMCFSPNGERLATVVGSGEGDDEIRLWKTGTGTECLTIGKGLGAVTPFSFSPDGKKLVAAGLIDRNIGWKIFMWDMETGSKIASFRVEGDLLAAGFTSDERLFAIQKLESQINLLDLEDGSVQRIPAPPKGGICGLAISPDIKSLAIRTHKDRRRDDTNTWLWLASPMNETCRRVYRHHHKFGHDTAVGESLVFSPDGKLLAACVSPGQGYLIDSSTGKKKWIFYGPSIRDNAVTFSLDGRFLAVACANCTTCVYDTANGTLMHTLESYSSLVTSISFSPGNNFIATASSDKTVRLWEIEQEQPKKDFVPDPTPARVLMFSPDWELVVVGFNQEVQIRAARTGACLFQTDEEIGTYAFSPDRSLIAMLYKRDMSIRILNCRTGRLHKLTTIPEYTSLRYTNKCYPIPMGFSDDGELLAIPWGCMSNAPIRMPAGSMSNQIFGIALWEVYNGRFSKFLPTSGFFPDHNHLITGFSFTLDGKVMITAYEYGFCMWDLQAGARLWDPIECANDFHRSGVMALSPTSDLLAITCAPKTIQLWDLRNRTKVHCLPQFSGFLCFSPDGKVLASLSTEFSATLWDVIHGFQYDSYPFLLVAAISGLS</sequence>
<name>A0A2L2TJ08_9HYPO</name>
<evidence type="ECO:0000256" key="2">
    <source>
        <dbReference type="ARBA" id="ARBA00022670"/>
    </source>
</evidence>
<dbReference type="Gene3D" id="3.40.50.300">
    <property type="entry name" value="P-loop containing nucleotide triphosphate hydrolases"/>
    <property type="match status" value="1"/>
</dbReference>
<organism evidence="10 11">
    <name type="scientific">Fusarium venenatum</name>
    <dbReference type="NCBI Taxonomy" id="56646"/>
    <lineage>
        <taxon>Eukaryota</taxon>
        <taxon>Fungi</taxon>
        <taxon>Dikarya</taxon>
        <taxon>Ascomycota</taxon>
        <taxon>Pezizomycotina</taxon>
        <taxon>Sordariomycetes</taxon>
        <taxon>Hypocreomycetidae</taxon>
        <taxon>Hypocreales</taxon>
        <taxon>Nectriaceae</taxon>
        <taxon>Fusarium</taxon>
    </lineage>
</organism>
<dbReference type="SUPFAM" id="SSF50998">
    <property type="entry name" value="Quinoprotein alcohol dehydrogenase-like"/>
    <property type="match status" value="2"/>
</dbReference>
<dbReference type="PROSITE" id="PS00678">
    <property type="entry name" value="WD_REPEATS_1"/>
    <property type="match status" value="1"/>
</dbReference>
<protein>
    <submittedName>
        <fullName evidence="10">Uncharacterized protein</fullName>
    </submittedName>
</protein>
<dbReference type="InterPro" id="IPR000209">
    <property type="entry name" value="Peptidase_S8/S53_dom"/>
</dbReference>
<dbReference type="Pfam" id="PF24883">
    <property type="entry name" value="NPHP3_N"/>
    <property type="match status" value="1"/>
</dbReference>
<dbReference type="InterPro" id="IPR036852">
    <property type="entry name" value="Peptidase_S8/S53_dom_sf"/>
</dbReference>
<dbReference type="CDD" id="cd00306">
    <property type="entry name" value="Peptidases_S8_S53"/>
    <property type="match status" value="1"/>
</dbReference>
<dbReference type="EMBL" id="LN649231">
    <property type="protein sequence ID" value="CEI70952.1"/>
    <property type="molecule type" value="Genomic_DNA"/>
</dbReference>
<dbReference type="InterPro" id="IPR056884">
    <property type="entry name" value="NPHP3-like_N"/>
</dbReference>
<evidence type="ECO:0000259" key="9">
    <source>
        <dbReference type="Pfam" id="PF24883"/>
    </source>
</evidence>
<keyword evidence="2 7" id="KW-0645">Protease</keyword>
<dbReference type="SMART" id="SM00320">
    <property type="entry name" value="WD40"/>
    <property type="match status" value="9"/>
</dbReference>
<feature type="domain" description="Nephrocystin 3-like N-terminal" evidence="9">
    <location>
        <begin position="389"/>
        <end position="549"/>
    </location>
</feature>
<comment type="similarity">
    <text evidence="7">Belongs to the peptidase S8 family.</text>
</comment>
<feature type="domain" description="Peptidase S8/S53" evidence="8">
    <location>
        <begin position="57"/>
        <end position="279"/>
    </location>
</feature>
<dbReference type="PRINTS" id="PR00723">
    <property type="entry name" value="SUBTILISIN"/>
</dbReference>
<evidence type="ECO:0000256" key="5">
    <source>
        <dbReference type="ARBA" id="ARBA00022825"/>
    </source>
</evidence>
<keyword evidence="4 7" id="KW-0378">Hydrolase</keyword>
<keyword evidence="11" id="KW-1185">Reference proteome</keyword>
<dbReference type="PROSITE" id="PS51892">
    <property type="entry name" value="SUBTILASE"/>
    <property type="match status" value="1"/>
</dbReference>
<dbReference type="InterPro" id="IPR011047">
    <property type="entry name" value="Quinoprotein_ADH-like_sf"/>
</dbReference>
<feature type="active site" description="Charge relay system" evidence="7">
    <location>
        <position position="255"/>
    </location>
</feature>
<dbReference type="Pfam" id="PF00400">
    <property type="entry name" value="WD40"/>
    <property type="match status" value="3"/>
</dbReference>
<feature type="repeat" description="WD" evidence="6">
    <location>
        <begin position="1291"/>
        <end position="1332"/>
    </location>
</feature>
<evidence type="ECO:0000256" key="4">
    <source>
        <dbReference type="ARBA" id="ARBA00022801"/>
    </source>
</evidence>
<proteinExistence type="inferred from homology"/>
<dbReference type="PANTHER" id="PTHR19879">
    <property type="entry name" value="TRANSCRIPTION INITIATION FACTOR TFIID"/>
    <property type="match status" value="1"/>
</dbReference>
<evidence type="ECO:0000313" key="10">
    <source>
        <dbReference type="EMBL" id="CEI70952.1"/>
    </source>
</evidence>
<dbReference type="InterPro" id="IPR023828">
    <property type="entry name" value="Peptidase_S8_Ser-AS"/>
</dbReference>
<feature type="active site" description="Charge relay system" evidence="7">
    <location>
        <position position="64"/>
    </location>
</feature>
<dbReference type="InterPro" id="IPR015943">
    <property type="entry name" value="WD40/YVTN_repeat-like_dom_sf"/>
</dbReference>
<evidence type="ECO:0000313" key="11">
    <source>
        <dbReference type="Proteomes" id="UP000245910"/>
    </source>
</evidence>
<keyword evidence="5 7" id="KW-0720">Serine protease</keyword>
<evidence type="ECO:0000256" key="3">
    <source>
        <dbReference type="ARBA" id="ARBA00022737"/>
    </source>
</evidence>
<dbReference type="Pfam" id="PF00082">
    <property type="entry name" value="Peptidase_S8"/>
    <property type="match status" value="1"/>
</dbReference>